<evidence type="ECO:0000256" key="1">
    <source>
        <dbReference type="ARBA" id="ARBA00004167"/>
    </source>
</evidence>
<gene>
    <name evidence="7" type="ORF">MSAN_00883200</name>
</gene>
<sequence length="454" mass="48075">MAANAAVLDDRDPLIQYAGTWSGAGSYSEFYGTTTWSPEQGSTASLSFVGTSVSVYGSVGIDDASQANMTFVVDDSITGIYVPPNDLTAAIHHELLWESPILSSGTHSLVITQAAAPASRRGVIFLDYIMYDTTSTSLTYFIDDRDQRITYTPGWVQDGSDEDFQHTSQRTSAIGESFTLEFEGQSIAYYGGMTSQTMNASVVIDGGPPTFVGVPPGATTTNNLLFQSGNLSAGTHKLVVAAENDQDVWTDYFLVNPTTGTPTSNSSSSTSSGVASSLGPPTLSASSPSTTLSSSSKPTPIGAIIGGVVGIVAILAVLAAAIFLFKRRKRKIQPPMRERHSSRCTMLADDSSTVLLSEEFRPTPFATFLASDTAPVWPNGSHFQGFDGTAVGFHPKAPTQSSEPPIAPIGILPSRKLIMEDARRYTAASSSYSYPSNTSPGTSGQSEEPPQYVE</sequence>
<evidence type="ECO:0000256" key="2">
    <source>
        <dbReference type="ARBA" id="ARBA00022692"/>
    </source>
</evidence>
<evidence type="ECO:0000256" key="3">
    <source>
        <dbReference type="ARBA" id="ARBA00022989"/>
    </source>
</evidence>
<evidence type="ECO:0000256" key="5">
    <source>
        <dbReference type="SAM" id="MobiDB-lite"/>
    </source>
</evidence>
<evidence type="ECO:0000256" key="6">
    <source>
        <dbReference type="SAM" id="Phobius"/>
    </source>
</evidence>
<accession>A0A8H6YSA1</accession>
<feature type="compositionally biased region" description="Low complexity" evidence="5">
    <location>
        <begin position="429"/>
        <end position="444"/>
    </location>
</feature>
<proteinExistence type="predicted"/>
<evidence type="ECO:0000256" key="4">
    <source>
        <dbReference type="ARBA" id="ARBA00023136"/>
    </source>
</evidence>
<evidence type="ECO:0000313" key="8">
    <source>
        <dbReference type="Proteomes" id="UP000623467"/>
    </source>
</evidence>
<dbReference type="GO" id="GO:0016020">
    <property type="term" value="C:membrane"/>
    <property type="evidence" value="ECO:0007669"/>
    <property type="project" value="UniProtKB-SubCell"/>
</dbReference>
<evidence type="ECO:0008006" key="9">
    <source>
        <dbReference type="Google" id="ProtNLM"/>
    </source>
</evidence>
<feature type="region of interest" description="Disordered" evidence="5">
    <location>
        <begin position="427"/>
        <end position="454"/>
    </location>
</feature>
<protein>
    <recommendedName>
        <fullName evidence="9">Transmembrane protein</fullName>
    </recommendedName>
</protein>
<feature type="region of interest" description="Disordered" evidence="5">
    <location>
        <begin position="260"/>
        <end position="297"/>
    </location>
</feature>
<dbReference type="PANTHER" id="PTHR15549">
    <property type="entry name" value="PAIRED IMMUNOGLOBULIN-LIKE TYPE 2 RECEPTOR"/>
    <property type="match status" value="1"/>
</dbReference>
<name>A0A8H6YSA1_9AGAR</name>
<dbReference type="AlphaFoldDB" id="A0A8H6YSA1"/>
<dbReference type="InterPro" id="IPR051694">
    <property type="entry name" value="Immunoregulatory_rcpt-like"/>
</dbReference>
<organism evidence="7 8">
    <name type="scientific">Mycena sanguinolenta</name>
    <dbReference type="NCBI Taxonomy" id="230812"/>
    <lineage>
        <taxon>Eukaryota</taxon>
        <taxon>Fungi</taxon>
        <taxon>Dikarya</taxon>
        <taxon>Basidiomycota</taxon>
        <taxon>Agaricomycotina</taxon>
        <taxon>Agaricomycetes</taxon>
        <taxon>Agaricomycetidae</taxon>
        <taxon>Agaricales</taxon>
        <taxon>Marasmiineae</taxon>
        <taxon>Mycenaceae</taxon>
        <taxon>Mycena</taxon>
    </lineage>
</organism>
<keyword evidence="2 6" id="KW-0812">Transmembrane</keyword>
<feature type="transmembrane region" description="Helical" evidence="6">
    <location>
        <begin position="301"/>
        <end position="325"/>
    </location>
</feature>
<keyword evidence="8" id="KW-1185">Reference proteome</keyword>
<dbReference type="Proteomes" id="UP000623467">
    <property type="component" value="Unassembled WGS sequence"/>
</dbReference>
<keyword evidence="4 6" id="KW-0472">Membrane</keyword>
<dbReference type="EMBL" id="JACAZH010000006">
    <property type="protein sequence ID" value="KAF7366270.1"/>
    <property type="molecule type" value="Genomic_DNA"/>
</dbReference>
<comment type="caution">
    <text evidence="7">The sequence shown here is derived from an EMBL/GenBank/DDBJ whole genome shotgun (WGS) entry which is preliminary data.</text>
</comment>
<dbReference type="Gene3D" id="2.60.120.260">
    <property type="entry name" value="Galactose-binding domain-like"/>
    <property type="match status" value="2"/>
</dbReference>
<reference evidence="7" key="1">
    <citation type="submission" date="2020-05" db="EMBL/GenBank/DDBJ databases">
        <title>Mycena genomes resolve the evolution of fungal bioluminescence.</title>
        <authorList>
            <person name="Tsai I.J."/>
        </authorList>
    </citation>
    <scope>NUCLEOTIDE SEQUENCE</scope>
    <source>
        <strain evidence="7">160909Yilan</strain>
    </source>
</reference>
<dbReference type="GO" id="GO:0071944">
    <property type="term" value="C:cell periphery"/>
    <property type="evidence" value="ECO:0007669"/>
    <property type="project" value="UniProtKB-ARBA"/>
</dbReference>
<keyword evidence="3 6" id="KW-1133">Transmembrane helix</keyword>
<comment type="subcellular location">
    <subcellularLocation>
        <location evidence="1">Membrane</location>
        <topology evidence="1">Single-pass membrane protein</topology>
    </subcellularLocation>
</comment>
<dbReference type="OrthoDB" id="3265734at2759"/>
<evidence type="ECO:0000313" key="7">
    <source>
        <dbReference type="EMBL" id="KAF7366270.1"/>
    </source>
</evidence>